<dbReference type="EMBL" id="VUOC01000002">
    <property type="protein sequence ID" value="KAA2242548.1"/>
    <property type="molecule type" value="Genomic_DNA"/>
</dbReference>
<accession>A0A5B2VVG5</accession>
<organism evidence="1 2">
    <name type="scientific">Chitinophaga agrisoli</name>
    <dbReference type="NCBI Taxonomy" id="2607653"/>
    <lineage>
        <taxon>Bacteria</taxon>
        <taxon>Pseudomonadati</taxon>
        <taxon>Bacteroidota</taxon>
        <taxon>Chitinophagia</taxon>
        <taxon>Chitinophagales</taxon>
        <taxon>Chitinophagaceae</taxon>
        <taxon>Chitinophaga</taxon>
    </lineage>
</organism>
<keyword evidence="2" id="KW-1185">Reference proteome</keyword>
<gene>
    <name evidence="1" type="ORF">F0L74_08410</name>
</gene>
<evidence type="ECO:0000313" key="1">
    <source>
        <dbReference type="EMBL" id="KAA2242548.1"/>
    </source>
</evidence>
<dbReference type="RefSeq" id="WP_149837420.1">
    <property type="nucleotide sequence ID" value="NZ_VUOC01000002.1"/>
</dbReference>
<dbReference type="Proteomes" id="UP000324611">
    <property type="component" value="Unassembled WGS sequence"/>
</dbReference>
<comment type="caution">
    <text evidence="1">The sequence shown here is derived from an EMBL/GenBank/DDBJ whole genome shotgun (WGS) entry which is preliminary data.</text>
</comment>
<sequence length="94" mass="11059">MKMLKSVLHILLLSCSKATGLIEKELYFRLSPIDKIRLFMHAGICGFCHRYRKHSRLLDRLMIELHHTHQHAQEPAEQDVTALKQRIIDSLEKK</sequence>
<reference evidence="1 2" key="1">
    <citation type="submission" date="2019-09" db="EMBL/GenBank/DDBJ databases">
        <title>Chitinophaga ginsengihumi sp. nov., isolated from soil of ginseng rhizosphere.</title>
        <authorList>
            <person name="Lee J."/>
        </authorList>
    </citation>
    <scope>NUCLEOTIDE SEQUENCE [LARGE SCALE GENOMIC DNA]</scope>
    <source>
        <strain evidence="1 2">BN140078</strain>
    </source>
</reference>
<protein>
    <submittedName>
        <fullName evidence="1">Uncharacterized protein</fullName>
    </submittedName>
</protein>
<proteinExistence type="predicted"/>
<evidence type="ECO:0000313" key="2">
    <source>
        <dbReference type="Proteomes" id="UP000324611"/>
    </source>
</evidence>
<dbReference type="AlphaFoldDB" id="A0A5B2VVG5"/>
<reference evidence="1 2" key="2">
    <citation type="submission" date="2019-09" db="EMBL/GenBank/DDBJ databases">
        <authorList>
            <person name="Jin C."/>
        </authorList>
    </citation>
    <scope>NUCLEOTIDE SEQUENCE [LARGE SCALE GENOMIC DNA]</scope>
    <source>
        <strain evidence="1 2">BN140078</strain>
    </source>
</reference>
<name>A0A5B2VVG5_9BACT</name>